<protein>
    <submittedName>
        <fullName evidence="5">Sigma-54-dependent Fis family transcriptional regulator</fullName>
    </submittedName>
</protein>
<dbReference type="InterPro" id="IPR009057">
    <property type="entry name" value="Homeodomain-like_sf"/>
</dbReference>
<organism evidence="5">
    <name type="scientific">candidate division WOR-3 bacterium</name>
    <dbReference type="NCBI Taxonomy" id="2052148"/>
    <lineage>
        <taxon>Bacteria</taxon>
        <taxon>Bacteria division WOR-3</taxon>
    </lineage>
</organism>
<dbReference type="GO" id="GO:0005524">
    <property type="term" value="F:ATP binding"/>
    <property type="evidence" value="ECO:0007669"/>
    <property type="project" value="UniProtKB-KW"/>
</dbReference>
<dbReference type="InterPro" id="IPR003593">
    <property type="entry name" value="AAA+_ATPase"/>
</dbReference>
<dbReference type="Gene3D" id="1.10.10.60">
    <property type="entry name" value="Homeodomain-like"/>
    <property type="match status" value="1"/>
</dbReference>
<comment type="caution">
    <text evidence="5">The sequence shown here is derived from an EMBL/GenBank/DDBJ whole genome shotgun (WGS) entry which is preliminary data.</text>
</comment>
<reference evidence="5" key="1">
    <citation type="journal article" date="2020" name="mSystems">
        <title>Genome- and Community-Level Interaction Insights into Carbon Utilization and Element Cycling Functions of Hydrothermarchaeota in Hydrothermal Sediment.</title>
        <authorList>
            <person name="Zhou Z."/>
            <person name="Liu Y."/>
            <person name="Xu W."/>
            <person name="Pan J."/>
            <person name="Luo Z.H."/>
            <person name="Li M."/>
        </authorList>
    </citation>
    <scope>NUCLEOTIDE SEQUENCE [LARGE SCALE GENOMIC DNA]</scope>
    <source>
        <strain evidence="5">SpSt-906</strain>
    </source>
</reference>
<feature type="domain" description="Sigma-54 factor interaction" evidence="4">
    <location>
        <begin position="182"/>
        <end position="431"/>
    </location>
</feature>
<dbReference type="Gene3D" id="3.40.50.300">
    <property type="entry name" value="P-loop containing nucleotide triphosphate hydrolases"/>
    <property type="match status" value="1"/>
</dbReference>
<dbReference type="InterPro" id="IPR002197">
    <property type="entry name" value="HTH_Fis"/>
</dbReference>
<accession>A0A7C3YUG4</accession>
<dbReference type="InterPro" id="IPR027417">
    <property type="entry name" value="P-loop_NTPase"/>
</dbReference>
<sequence>MKPYILICDDLRESYLTLVERIRDYDGGRLLSEFEFVHIRNGLELADWYKKNRGKFVSLCVLDIDFTHLPESELIMPKDLGETPISASLVRPLQGFLIFSYLRRELDKICPVLFLSLRVGFSSLKDFSSLFVNPGYGHVTFLPFSAVGDAFYPSVVKKIDQFALRPVSKEKKERYAKEFGFIIGESRMMSYLVAEMEKIAPSDATVMLLGEPGVGKELVARIIHRLSPRFTPEKKEPLTVNIAALDYNLIEDELFGHERGAFTGAVLPREGIFESANTSTVFLDEIGELSSEIQLKLLRALEYKRIKRLGSSWEKEIDIRIIAATNRPIEKLFLALRPDFSARIFQHCLLVPSLRERWENEANSCVEDDLSSFAEFFIQNLKGRERSPVYGFSSSGRKFLLTLLLDYLKGENNLFVGNVRTLRNIVERAYERALADNAEEIDIDHLIPTLGMISLSEKRREEEPSQTLPTLNLSLLEMRAIREALEKTSGNISRAAELLGIHRETLRKKMTEYNINH</sequence>
<dbReference type="AlphaFoldDB" id="A0A7C3YUG4"/>
<evidence type="ECO:0000259" key="4">
    <source>
        <dbReference type="PROSITE" id="PS50045"/>
    </source>
</evidence>
<dbReference type="SUPFAM" id="SSF52540">
    <property type="entry name" value="P-loop containing nucleoside triphosphate hydrolases"/>
    <property type="match status" value="1"/>
</dbReference>
<evidence type="ECO:0000256" key="3">
    <source>
        <dbReference type="ARBA" id="ARBA00023125"/>
    </source>
</evidence>
<dbReference type="PANTHER" id="PTHR32071">
    <property type="entry name" value="TRANSCRIPTIONAL REGULATORY PROTEIN"/>
    <property type="match status" value="1"/>
</dbReference>
<keyword evidence="2" id="KW-0067">ATP-binding</keyword>
<dbReference type="GO" id="GO:0006355">
    <property type="term" value="P:regulation of DNA-templated transcription"/>
    <property type="evidence" value="ECO:0007669"/>
    <property type="project" value="InterPro"/>
</dbReference>
<dbReference type="InterPro" id="IPR002078">
    <property type="entry name" value="Sigma_54_int"/>
</dbReference>
<name>A0A7C3YUG4_UNCW3</name>
<keyword evidence="1" id="KW-0547">Nucleotide-binding</keyword>
<evidence type="ECO:0000256" key="2">
    <source>
        <dbReference type="ARBA" id="ARBA00022840"/>
    </source>
</evidence>
<dbReference type="SMART" id="SM00382">
    <property type="entry name" value="AAA"/>
    <property type="match status" value="1"/>
</dbReference>
<dbReference type="PROSITE" id="PS50045">
    <property type="entry name" value="SIGMA54_INTERACT_4"/>
    <property type="match status" value="1"/>
</dbReference>
<dbReference type="GO" id="GO:0043565">
    <property type="term" value="F:sequence-specific DNA binding"/>
    <property type="evidence" value="ECO:0007669"/>
    <property type="project" value="InterPro"/>
</dbReference>
<dbReference type="PRINTS" id="PR01590">
    <property type="entry name" value="HTHFIS"/>
</dbReference>
<dbReference type="EMBL" id="DTMQ01000024">
    <property type="protein sequence ID" value="HGE99215.1"/>
    <property type="molecule type" value="Genomic_DNA"/>
</dbReference>
<dbReference type="Pfam" id="PF02954">
    <property type="entry name" value="HTH_8"/>
    <property type="match status" value="1"/>
</dbReference>
<gene>
    <name evidence="5" type="ORF">ENX07_03990</name>
</gene>
<dbReference type="PANTHER" id="PTHR32071:SF117">
    <property type="entry name" value="PTS-DEPENDENT DIHYDROXYACETONE KINASE OPERON REGULATORY PROTEIN-RELATED"/>
    <property type="match status" value="1"/>
</dbReference>
<evidence type="ECO:0000256" key="1">
    <source>
        <dbReference type="ARBA" id="ARBA00022741"/>
    </source>
</evidence>
<dbReference type="SUPFAM" id="SSF46689">
    <property type="entry name" value="Homeodomain-like"/>
    <property type="match status" value="1"/>
</dbReference>
<dbReference type="CDD" id="cd00009">
    <property type="entry name" value="AAA"/>
    <property type="match status" value="1"/>
</dbReference>
<keyword evidence="3" id="KW-0238">DNA-binding</keyword>
<evidence type="ECO:0000313" key="5">
    <source>
        <dbReference type="EMBL" id="HGE99215.1"/>
    </source>
</evidence>
<proteinExistence type="predicted"/>
<dbReference type="Pfam" id="PF00158">
    <property type="entry name" value="Sigma54_activat"/>
    <property type="match status" value="1"/>
</dbReference>